<dbReference type="PANTHER" id="PTHR30632">
    <property type="entry name" value="MOLYBDATE-BINDING PERIPLASMIC PROTEIN"/>
    <property type="match status" value="1"/>
</dbReference>
<dbReference type="RefSeq" id="WP_042363536.1">
    <property type="nucleotide sequence ID" value="NZ_CABIVW010000006.1"/>
</dbReference>
<dbReference type="PROSITE" id="PS51257">
    <property type="entry name" value="PROKAR_LIPOPROTEIN"/>
    <property type="match status" value="1"/>
</dbReference>
<keyword evidence="4" id="KW-0732">Signal</keyword>
<gene>
    <name evidence="6" type="primary">modA</name>
    <name evidence="6" type="ORF">FEZ53_07345</name>
</gene>
<sequence length="261" mass="29049">MKSKYILITFIVLTFILTGCSNDNKGNENAKTKKEENQKQVLHVAAAASLTDATKDLEKAFKEQHNNVDVTFNYGGSGALRQQIEKGAPVDVFMSANEKDVDALVDKDQAQNTYEYAKNKLVLIGGKDSDYKSVTDINDGDKLAIGETKSVPAGKYAEEYLKNNDLFESVKSNLVYAKDVRQVLNYVEQGNAQLGYVYQTDLYQSQQNGNSQVKAIKTANLNKPIVYKSATITDNKLAKAWVDFLKTDKAKAILKKYKFEA</sequence>
<feature type="binding site" evidence="5">
    <location>
        <position position="180"/>
    </location>
    <ligand>
        <name>molybdate</name>
        <dbReference type="ChEBI" id="CHEBI:36264"/>
    </ligand>
</feature>
<dbReference type="GO" id="GO:0046872">
    <property type="term" value="F:metal ion binding"/>
    <property type="evidence" value="ECO:0007669"/>
    <property type="project" value="UniProtKB-KW"/>
</dbReference>
<protein>
    <submittedName>
        <fullName evidence="6">Molybdate ABC transporter substrate-binding protein</fullName>
    </submittedName>
</protein>
<evidence type="ECO:0000256" key="2">
    <source>
        <dbReference type="ARBA" id="ARBA00022505"/>
    </source>
</evidence>
<feature type="binding site" evidence="5">
    <location>
        <position position="153"/>
    </location>
    <ligand>
        <name>molybdate</name>
        <dbReference type="ChEBI" id="CHEBI:36264"/>
    </ligand>
</feature>
<dbReference type="GO" id="GO:0015689">
    <property type="term" value="P:molybdate ion transport"/>
    <property type="evidence" value="ECO:0007669"/>
    <property type="project" value="InterPro"/>
</dbReference>
<organism evidence="6 7">
    <name type="scientific">Staphylococcus xylosus</name>
    <dbReference type="NCBI Taxonomy" id="1288"/>
    <lineage>
        <taxon>Bacteria</taxon>
        <taxon>Bacillati</taxon>
        <taxon>Bacillota</taxon>
        <taxon>Bacilli</taxon>
        <taxon>Bacillales</taxon>
        <taxon>Staphylococcaceae</taxon>
        <taxon>Staphylococcus</taxon>
    </lineage>
</organism>
<evidence type="ECO:0000256" key="5">
    <source>
        <dbReference type="PIRSR" id="PIRSR004846-1"/>
    </source>
</evidence>
<evidence type="ECO:0000313" key="6">
    <source>
        <dbReference type="EMBL" id="TLP90151.1"/>
    </source>
</evidence>
<dbReference type="PIRSF" id="PIRSF004846">
    <property type="entry name" value="ModA"/>
    <property type="match status" value="1"/>
</dbReference>
<keyword evidence="3 5" id="KW-0479">Metal-binding</keyword>
<feature type="binding site" evidence="5">
    <location>
        <position position="198"/>
    </location>
    <ligand>
        <name>molybdate</name>
        <dbReference type="ChEBI" id="CHEBI:36264"/>
    </ligand>
</feature>
<dbReference type="SUPFAM" id="SSF53850">
    <property type="entry name" value="Periplasmic binding protein-like II"/>
    <property type="match status" value="1"/>
</dbReference>
<evidence type="ECO:0000256" key="1">
    <source>
        <dbReference type="ARBA" id="ARBA00009175"/>
    </source>
</evidence>
<proteinExistence type="inferred from homology"/>
<dbReference type="NCBIfam" id="TIGR01256">
    <property type="entry name" value="modA"/>
    <property type="match status" value="1"/>
</dbReference>
<feature type="binding site" evidence="5">
    <location>
        <position position="77"/>
    </location>
    <ligand>
        <name>molybdate</name>
        <dbReference type="ChEBI" id="CHEBI:36264"/>
    </ligand>
</feature>
<accession>A0A5R9B2N8</accession>
<dbReference type="OrthoDB" id="9785015at2"/>
<dbReference type="EMBL" id="VBTJ01000002">
    <property type="protein sequence ID" value="TLP90151.1"/>
    <property type="molecule type" value="Genomic_DNA"/>
</dbReference>
<name>A0A5R9B2N8_STAXY</name>
<dbReference type="Gene3D" id="3.40.190.10">
    <property type="entry name" value="Periplasmic binding protein-like II"/>
    <property type="match status" value="2"/>
</dbReference>
<dbReference type="GO" id="GO:0030973">
    <property type="term" value="F:molybdate ion binding"/>
    <property type="evidence" value="ECO:0007669"/>
    <property type="project" value="UniProtKB-ARBA"/>
</dbReference>
<feature type="binding site" evidence="5">
    <location>
        <position position="49"/>
    </location>
    <ligand>
        <name>molybdate</name>
        <dbReference type="ChEBI" id="CHEBI:36264"/>
    </ligand>
</feature>
<keyword evidence="2 5" id="KW-0500">Molybdenum</keyword>
<dbReference type="Pfam" id="PF13531">
    <property type="entry name" value="SBP_bac_11"/>
    <property type="match status" value="1"/>
</dbReference>
<reference evidence="6 7" key="1">
    <citation type="submission" date="2019-05" db="EMBL/GenBank/DDBJ databases">
        <title>The metagenome of a microbial culture collection derived from dairy environment covers the genomic content of the human microbiome.</title>
        <authorList>
            <person name="Roder T."/>
            <person name="Wuthrich D."/>
            <person name="Sattari Z."/>
            <person name="Von Ah U."/>
            <person name="Bar C."/>
            <person name="Ronchi F."/>
            <person name="Macpherson A.J."/>
            <person name="Ganal-Vonarburg S.C."/>
            <person name="Bruggmann R."/>
            <person name="Vergeres G."/>
        </authorList>
    </citation>
    <scope>NUCLEOTIDE SEQUENCE [LARGE SCALE GENOMIC DNA]</scope>
    <source>
        <strain evidence="6 7">FAM 20833</strain>
    </source>
</reference>
<dbReference type="InterPro" id="IPR050682">
    <property type="entry name" value="ModA/WtpA"/>
</dbReference>
<dbReference type="InterPro" id="IPR005950">
    <property type="entry name" value="ModA"/>
</dbReference>
<evidence type="ECO:0000256" key="4">
    <source>
        <dbReference type="ARBA" id="ARBA00022729"/>
    </source>
</evidence>
<dbReference type="Proteomes" id="UP000307747">
    <property type="component" value="Unassembled WGS sequence"/>
</dbReference>
<dbReference type="FunFam" id="3.40.190.10:FF:000035">
    <property type="entry name" value="Molybdate ABC transporter substrate-binding protein"/>
    <property type="match status" value="1"/>
</dbReference>
<evidence type="ECO:0000256" key="3">
    <source>
        <dbReference type="ARBA" id="ARBA00022723"/>
    </source>
</evidence>
<dbReference type="GeneID" id="45496295"/>
<comment type="similarity">
    <text evidence="1">Belongs to the bacterial solute-binding protein ModA family.</text>
</comment>
<comment type="caution">
    <text evidence="6">The sequence shown here is derived from an EMBL/GenBank/DDBJ whole genome shotgun (WGS) entry which is preliminary data.</text>
</comment>
<dbReference type="GO" id="GO:1901359">
    <property type="term" value="F:tungstate binding"/>
    <property type="evidence" value="ECO:0007669"/>
    <property type="project" value="UniProtKB-ARBA"/>
</dbReference>
<evidence type="ECO:0000313" key="7">
    <source>
        <dbReference type="Proteomes" id="UP000307747"/>
    </source>
</evidence>
<dbReference type="PANTHER" id="PTHR30632:SF0">
    <property type="entry name" value="SULFATE-BINDING PROTEIN"/>
    <property type="match status" value="1"/>
</dbReference>
<dbReference type="AlphaFoldDB" id="A0A5R9B2N8"/>